<dbReference type="PANTHER" id="PTHR12461">
    <property type="entry name" value="HYPOXIA-INDUCIBLE FACTOR 1 ALPHA INHIBITOR-RELATED"/>
    <property type="match status" value="1"/>
</dbReference>
<evidence type="ECO:0000313" key="5">
    <source>
        <dbReference type="Proteomes" id="UP001054902"/>
    </source>
</evidence>
<dbReference type="EMBL" id="BLLK01000069">
    <property type="protein sequence ID" value="GFH60025.1"/>
    <property type="molecule type" value="Genomic_DNA"/>
</dbReference>
<dbReference type="SMART" id="SM00558">
    <property type="entry name" value="JmjC"/>
    <property type="match status" value="1"/>
</dbReference>
<dbReference type="PANTHER" id="PTHR12461:SF98">
    <property type="entry name" value="CUPIN-LIKE DOMAIN-CONTAINING PROTEIN"/>
    <property type="match status" value="1"/>
</dbReference>
<accession>A0AAD3DBQ2</accession>
<dbReference type="InterPro" id="IPR041667">
    <property type="entry name" value="Cupin_8"/>
</dbReference>
<feature type="compositionally biased region" description="Low complexity" evidence="1">
    <location>
        <begin position="13"/>
        <end position="28"/>
    </location>
</feature>
<dbReference type="AlphaFoldDB" id="A0AAD3DBQ2"/>
<protein>
    <submittedName>
        <fullName evidence="4">Aspartate beta-hydroxylase</fullName>
    </submittedName>
</protein>
<keyword evidence="2" id="KW-1133">Transmembrane helix</keyword>
<keyword evidence="2" id="KW-0812">Transmembrane</keyword>
<comment type="caution">
    <text evidence="4">The sequence shown here is derived from an EMBL/GenBank/DDBJ whole genome shotgun (WGS) entry which is preliminary data.</text>
</comment>
<dbReference type="SUPFAM" id="SSF51197">
    <property type="entry name" value="Clavaminate synthase-like"/>
    <property type="match status" value="1"/>
</dbReference>
<name>A0AAD3DBQ2_9STRA</name>
<dbReference type="InterPro" id="IPR003347">
    <property type="entry name" value="JmjC_dom"/>
</dbReference>
<dbReference type="Gene3D" id="2.60.120.10">
    <property type="entry name" value="Jelly Rolls"/>
    <property type="match status" value="1"/>
</dbReference>
<gene>
    <name evidence="4" type="ORF">CTEN210_16501</name>
</gene>
<feature type="transmembrane region" description="Helical" evidence="2">
    <location>
        <begin position="53"/>
        <end position="72"/>
    </location>
</feature>
<reference evidence="4 5" key="1">
    <citation type="journal article" date="2021" name="Sci. Rep.">
        <title>The genome of the diatom Chaetoceros tenuissimus carries an ancient integrated fragment of an extant virus.</title>
        <authorList>
            <person name="Hongo Y."/>
            <person name="Kimura K."/>
            <person name="Takaki Y."/>
            <person name="Yoshida Y."/>
            <person name="Baba S."/>
            <person name="Kobayashi G."/>
            <person name="Nagasaki K."/>
            <person name="Hano T."/>
            <person name="Tomaru Y."/>
        </authorList>
    </citation>
    <scope>NUCLEOTIDE SEQUENCE [LARGE SCALE GENOMIC DNA]</scope>
    <source>
        <strain evidence="4 5">NIES-3715</strain>
    </source>
</reference>
<evidence type="ECO:0000259" key="3">
    <source>
        <dbReference type="PROSITE" id="PS51184"/>
    </source>
</evidence>
<keyword evidence="2" id="KW-0472">Membrane</keyword>
<evidence type="ECO:0000256" key="2">
    <source>
        <dbReference type="SAM" id="Phobius"/>
    </source>
</evidence>
<sequence>MNTEAKKRRPKKSSLSVPNGNSNGNSSSMEDKKLRRLRRKQNTQVMRKQKQQALIQGIIGGAVLVIIILTVLDKIFGEGETARPKLPKNIKKKIMRPDLDNPSMDDGIGNTFQNMKNQLKRIGQYKHSDYMKNMGDHSPAYARLRQEYDEKLPYDASDPLSKQRIQNFVSSLHKRSYKNMMKQEMSYDIYNCPEFPLPEYPAAWNIKDVLDNWAPNDATPREYIYQGLCVFDYEKDYEKALAYRAAEVPFVMRNDPRILRTVERWNQPHYIEKLLGDHTRYRTEYSPNNHFMYWMKPKKKAIKEGIVEKDWKPPTDMIRMPYKEWLGHANVTDDKLGPDHEHWYFRLIGCGGMGRDCDKDSSEYLFDELPFFQPRSNNPLYMVDPKKQKGIHCRFGMKGVIAENHFDGSRNSIVLLGGERRYILSHPDQCENLSLFPRGHPSARHSAVDWSNPDWAKFPKFSLAEVNEVVLQAGDLLYLPTNWFHFIISLELNFQCNTRSGVEEKYMGAISDCGF</sequence>
<dbReference type="InterPro" id="IPR014710">
    <property type="entry name" value="RmlC-like_jellyroll"/>
</dbReference>
<feature type="compositionally biased region" description="Basic residues" evidence="1">
    <location>
        <begin position="1"/>
        <end position="12"/>
    </location>
</feature>
<evidence type="ECO:0000313" key="4">
    <source>
        <dbReference type="EMBL" id="GFH60025.1"/>
    </source>
</evidence>
<proteinExistence type="predicted"/>
<keyword evidence="5" id="KW-1185">Reference proteome</keyword>
<dbReference type="Pfam" id="PF13621">
    <property type="entry name" value="Cupin_8"/>
    <property type="match status" value="1"/>
</dbReference>
<dbReference type="PROSITE" id="PS51184">
    <property type="entry name" value="JMJC"/>
    <property type="match status" value="1"/>
</dbReference>
<dbReference type="Proteomes" id="UP001054902">
    <property type="component" value="Unassembled WGS sequence"/>
</dbReference>
<organism evidence="4 5">
    <name type="scientific">Chaetoceros tenuissimus</name>
    <dbReference type="NCBI Taxonomy" id="426638"/>
    <lineage>
        <taxon>Eukaryota</taxon>
        <taxon>Sar</taxon>
        <taxon>Stramenopiles</taxon>
        <taxon>Ochrophyta</taxon>
        <taxon>Bacillariophyta</taxon>
        <taxon>Coscinodiscophyceae</taxon>
        <taxon>Chaetocerotophycidae</taxon>
        <taxon>Chaetocerotales</taxon>
        <taxon>Chaetocerotaceae</taxon>
        <taxon>Chaetoceros</taxon>
    </lineage>
</organism>
<feature type="region of interest" description="Disordered" evidence="1">
    <location>
        <begin position="1"/>
        <end position="45"/>
    </location>
</feature>
<evidence type="ECO:0000256" key="1">
    <source>
        <dbReference type="SAM" id="MobiDB-lite"/>
    </source>
</evidence>
<feature type="domain" description="JmjC" evidence="3">
    <location>
        <begin position="358"/>
        <end position="515"/>
    </location>
</feature>